<organism evidence="4 5">
    <name type="scientific">Paenibacillus mucilaginosus (strain KNP414)</name>
    <dbReference type="NCBI Taxonomy" id="1036673"/>
    <lineage>
        <taxon>Bacteria</taxon>
        <taxon>Bacillati</taxon>
        <taxon>Bacillota</taxon>
        <taxon>Bacilli</taxon>
        <taxon>Bacillales</taxon>
        <taxon>Paenibacillaceae</taxon>
        <taxon>Paenibacillus</taxon>
    </lineage>
</organism>
<proteinExistence type="predicted"/>
<feature type="transmembrane region" description="Helical" evidence="2">
    <location>
        <begin position="247"/>
        <end position="274"/>
    </location>
</feature>
<keyword evidence="2" id="KW-1133">Transmembrane helix</keyword>
<dbReference type="KEGG" id="pms:KNP414_04395"/>
<feature type="transmembrane region" description="Helical" evidence="2">
    <location>
        <begin position="44"/>
        <end position="63"/>
    </location>
</feature>
<feature type="domain" description="YdbS-like PH" evidence="3">
    <location>
        <begin position="281"/>
        <end position="343"/>
    </location>
</feature>
<protein>
    <submittedName>
        <fullName evidence="4">Membrane-flanked domain protein</fullName>
    </submittedName>
</protein>
<dbReference type="RefSeq" id="WP_013918081.1">
    <property type="nucleotide sequence ID" value="NC_015690.1"/>
</dbReference>
<accession>F8F6H3</accession>
<feature type="transmembrane region" description="Helical" evidence="2">
    <location>
        <begin position="12"/>
        <end position="32"/>
    </location>
</feature>
<evidence type="ECO:0000313" key="5">
    <source>
        <dbReference type="Proteomes" id="UP000006620"/>
    </source>
</evidence>
<feature type="region of interest" description="Disordered" evidence="1">
    <location>
        <begin position="509"/>
        <end position="528"/>
    </location>
</feature>
<reference evidence="5" key="1">
    <citation type="submission" date="2011-06" db="EMBL/GenBank/DDBJ databases">
        <title>Complete genome sequence of Paenibacillus mucilaginosus KNP414.</title>
        <authorList>
            <person name="Wang J."/>
            <person name="Hu S."/>
            <person name="Hu X."/>
            <person name="Zhang B."/>
            <person name="Dong D."/>
            <person name="Zhang S."/>
            <person name="Zhao K."/>
            <person name="Wu D."/>
        </authorList>
    </citation>
    <scope>NUCLEOTIDE SEQUENCE [LARGE SCALE GENOMIC DNA]</scope>
    <source>
        <strain evidence="5">KNP414</strain>
    </source>
</reference>
<evidence type="ECO:0000259" key="3">
    <source>
        <dbReference type="Pfam" id="PF03703"/>
    </source>
</evidence>
<dbReference type="EMBL" id="CP002869">
    <property type="protein sequence ID" value="AEI42927.1"/>
    <property type="molecule type" value="Genomic_DNA"/>
</dbReference>
<evidence type="ECO:0000256" key="1">
    <source>
        <dbReference type="SAM" id="MobiDB-lite"/>
    </source>
</evidence>
<dbReference type="PANTHER" id="PTHR34473:SF2">
    <property type="entry name" value="UPF0699 TRANSMEMBRANE PROTEIN YDBT"/>
    <property type="match status" value="1"/>
</dbReference>
<keyword evidence="2" id="KW-0472">Membrane</keyword>
<keyword evidence="2" id="KW-0812">Transmembrane</keyword>
<feature type="transmembrane region" description="Helical" evidence="2">
    <location>
        <begin position="206"/>
        <end position="227"/>
    </location>
</feature>
<dbReference type="PANTHER" id="PTHR34473">
    <property type="entry name" value="UPF0699 TRANSMEMBRANE PROTEIN YDBS"/>
    <property type="match status" value="1"/>
</dbReference>
<dbReference type="PATRIC" id="fig|1036673.3.peg.4039"/>
<gene>
    <name evidence="4" type="ordered locus">KNP414_04395</name>
</gene>
<evidence type="ECO:0000313" key="4">
    <source>
        <dbReference type="EMBL" id="AEI42927.1"/>
    </source>
</evidence>
<name>F8F6H3_PAEMK</name>
<dbReference type="HOGENOM" id="CLU_024617_6_0_9"/>
<dbReference type="Proteomes" id="UP000006620">
    <property type="component" value="Chromosome"/>
</dbReference>
<feature type="transmembrane region" description="Helical" evidence="2">
    <location>
        <begin position="377"/>
        <end position="396"/>
    </location>
</feature>
<dbReference type="PIRSF" id="PIRSF026631">
    <property type="entry name" value="UCP026631"/>
    <property type="match status" value="1"/>
</dbReference>
<dbReference type="Pfam" id="PF03703">
    <property type="entry name" value="bPH_2"/>
    <property type="match status" value="2"/>
</dbReference>
<dbReference type="InterPro" id="IPR014529">
    <property type="entry name" value="UCP026631"/>
</dbReference>
<dbReference type="InterPro" id="IPR005182">
    <property type="entry name" value="YdbS-like_PH"/>
</dbReference>
<sequence>MNREKRLHPVYLLFTLYEWVKGLIPILVILYLRKDQVMEDLDGWGIAAALLLILLIGWGALGWKRFVYMLEDDRLVIRRGILLRDEKNLYFGRIHSVSMEQPLLQRLLGVVQIRIETPGGGPKSDGLLPAVTLEEAQHLQQWLGQRQRASQGTDAIRTHAADDVGTAPAEKDLGSEAGAVGISAPEPNLPKTAPLLQLSSDEVAKAAFSSMNIGMVAAFTGGVYSLLNDFLEDNIYERIFKETAAHLPGGFAILTASCVLLLFAWLLSSVLFILRFGGFTVSRDGEQLVVAHGLLERKKTVFSPKRVQAVVVKEGVLRQLLGYAEVELRVIASSKQEKLVLHPWVRKKDIPALLFEVVPQFTVNPVTARAPRQAFLYYLRFKLLVVTVMCAAAILYFHLPGLWTLLLYPLMWFWALHCHRDAGMHLSGGGLTLRRRLLSRETCYVRRPQILTVTASGSLAQRQRKLLSLKVNIMGGLGGNSFEVHYLDEGDVQTVWRWFSRSGAGPYGASPIQRAPTHAADNEAFVQR</sequence>
<reference evidence="4 5" key="2">
    <citation type="journal article" date="2013" name="Genome Announc.">
        <title>Genome Sequence of Growth-Improving Paenibacillus mucilaginosus Strain KNP414.</title>
        <authorList>
            <person name="Lu J.J."/>
            <person name="Wang J.F."/>
            <person name="Hu X.F."/>
        </authorList>
    </citation>
    <scope>NUCLEOTIDE SEQUENCE [LARGE SCALE GENOMIC DNA]</scope>
    <source>
        <strain evidence="4 5">KNP414</strain>
    </source>
</reference>
<evidence type="ECO:0000256" key="2">
    <source>
        <dbReference type="SAM" id="Phobius"/>
    </source>
</evidence>
<feature type="domain" description="YdbS-like PH" evidence="3">
    <location>
        <begin position="63"/>
        <end position="143"/>
    </location>
</feature>
<dbReference type="AlphaFoldDB" id="F8F6H3"/>